<feature type="binding site" evidence="2">
    <location>
        <position position="436"/>
    </location>
    <ligand>
        <name>substrate</name>
    </ligand>
</feature>
<keyword evidence="1" id="KW-0560">Oxidoreductase</keyword>
<dbReference type="GeneID" id="34595133"/>
<dbReference type="Pfam" id="PF03737">
    <property type="entry name" value="RraA-like"/>
    <property type="match status" value="2"/>
</dbReference>
<evidence type="ECO:0000256" key="1">
    <source>
        <dbReference type="ARBA" id="ARBA00023002"/>
    </source>
</evidence>
<evidence type="ECO:0000256" key="2">
    <source>
        <dbReference type="PIRSR" id="PIRSR605493-1"/>
    </source>
</evidence>
<dbReference type="InterPro" id="IPR002347">
    <property type="entry name" value="SDR_fam"/>
</dbReference>
<dbReference type="Gene3D" id="3.50.30.40">
    <property type="entry name" value="Ribonuclease E inhibitor RraA/RraA-like"/>
    <property type="match status" value="1"/>
</dbReference>
<proteinExistence type="predicted"/>
<dbReference type="GO" id="GO:0016491">
    <property type="term" value="F:oxidoreductase activity"/>
    <property type="evidence" value="ECO:0007669"/>
    <property type="project" value="UniProtKB-KW"/>
</dbReference>
<dbReference type="SUPFAM" id="SSF51735">
    <property type="entry name" value="NAD(P)-binding Rossmann-fold domains"/>
    <property type="match status" value="1"/>
</dbReference>
<feature type="binding site" evidence="2">
    <location>
        <position position="437"/>
    </location>
    <ligand>
        <name>Mg(2+)</name>
        <dbReference type="ChEBI" id="CHEBI:18420"/>
    </ligand>
</feature>
<protein>
    <submittedName>
        <fullName evidence="3">Methylenetetrahydrofolate dehydrogenase (NADP+)</fullName>
    </submittedName>
</protein>
<comment type="caution">
    <text evidence="3">The sequence shown here is derived from an EMBL/GenBank/DDBJ whole genome shotgun (WGS) entry which is preliminary data.</text>
</comment>
<feature type="binding site" evidence="2">
    <location>
        <begin position="414"/>
        <end position="417"/>
    </location>
    <ligand>
        <name>substrate</name>
    </ligand>
</feature>
<name>A0A178BKP2_9EURO</name>
<dbReference type="Proteomes" id="UP000185904">
    <property type="component" value="Unassembled WGS sequence"/>
</dbReference>
<evidence type="ECO:0000313" key="3">
    <source>
        <dbReference type="EMBL" id="OAL18200.1"/>
    </source>
</evidence>
<dbReference type="OrthoDB" id="542013at2759"/>
<gene>
    <name evidence="3" type="ORF">AYO20_11767</name>
</gene>
<dbReference type="InterPro" id="IPR036291">
    <property type="entry name" value="NAD(P)-bd_dom_sf"/>
</dbReference>
<reference evidence="3 4" key="1">
    <citation type="submission" date="2016-03" db="EMBL/GenBank/DDBJ databases">
        <title>The draft genome sequence of Fonsecaea nubica causative agent of cutaneous subcutaneous infection in human host.</title>
        <authorList>
            <person name="Costa F."/>
            <person name="Sybren D.H."/>
            <person name="Raittz R.T."/>
            <person name="Weiss V.A."/>
            <person name="Leao A.C."/>
            <person name="Gomes R."/>
            <person name="De Souza E.M."/>
            <person name="Pedrosa F.O."/>
            <person name="Steffens M.B."/>
            <person name="Bombassaro A."/>
            <person name="Tadra-Sfeir M.Z."/>
            <person name="Moreno L.F."/>
            <person name="Najafzadeh M.J."/>
            <person name="Felipe M.S."/>
            <person name="Teixeira M."/>
            <person name="Sun J."/>
            <person name="Xi L."/>
            <person name="Castro M.A."/>
            <person name="Vicente V.A."/>
        </authorList>
    </citation>
    <scope>NUCLEOTIDE SEQUENCE [LARGE SCALE GENOMIC DNA]</scope>
    <source>
        <strain evidence="3 4">CBS 269.64</strain>
    </source>
</reference>
<dbReference type="SUPFAM" id="SSF89562">
    <property type="entry name" value="RraA-like"/>
    <property type="match status" value="2"/>
</dbReference>
<dbReference type="CDD" id="cd16841">
    <property type="entry name" value="RraA_family"/>
    <property type="match status" value="1"/>
</dbReference>
<organism evidence="3 4">
    <name type="scientific">Fonsecaea nubica</name>
    <dbReference type="NCBI Taxonomy" id="856822"/>
    <lineage>
        <taxon>Eukaryota</taxon>
        <taxon>Fungi</taxon>
        <taxon>Dikarya</taxon>
        <taxon>Ascomycota</taxon>
        <taxon>Pezizomycotina</taxon>
        <taxon>Eurotiomycetes</taxon>
        <taxon>Chaetothyriomycetidae</taxon>
        <taxon>Chaetothyriales</taxon>
        <taxon>Herpotrichiellaceae</taxon>
        <taxon>Fonsecaea</taxon>
    </lineage>
</organism>
<dbReference type="EMBL" id="LVCJ01000203">
    <property type="protein sequence ID" value="OAL18200.1"/>
    <property type="molecule type" value="Genomic_DNA"/>
</dbReference>
<dbReference type="PANTHER" id="PTHR43157:SF22">
    <property type="entry name" value="SHORT-CHAIN DEHYDROGENASE_REDUCTASE PHMF"/>
    <property type="match status" value="1"/>
</dbReference>
<dbReference type="RefSeq" id="XP_022494043.1">
    <property type="nucleotide sequence ID" value="XM_022649980.1"/>
</dbReference>
<sequence length="588" mass="64794">MTPSPPDHQGLSAMWWSARNPPEHPHASFTGKTVLITGANVGLGLEAAIKFAALGASRLILGVRSIQRGEEAREQICRRSGYKNTDIQLYQLDMSTFGSVKSFAKHVCADESRVDIAVLNAGMAAPSYRRSPEGFEMSLQVNTLSTALLAVLLYPKLRESAERSGEPSHLEFVGSVGHRMVKPDAFDAVLESGSRVLDLVNDKTYFDVQQQYCTTKLLLMYVMDGLVAAATAEHSSSGGHKDPAVIITTCCPNLCRTNLGRDFSFLLNLPNHLFQLVFARSAEEGSRILVSGTTLGRDATGQFWSHDVFDKRGELATGPKGESLRKKVWREIVQVIGDALVKLKYPFGGFLDGLKMFSPADATTTVFGPAVTVKMVESTQKAAPSPPRHFVDCNKPGKIMYIQQPRGAYSACWGGLMSTRARHMGAAGVIIDGRMRDVREHRELGFPVCLSLFFLFHRRIGYLDTRYGDTERLSLKFSTITTTITVIIDRHRHRDTSSVFARTTSILGSHTFTRASEINVPLQFHDDLWIHPGDILAGDVDGVVVVPPSLVEQVVALCRERAEIDEKTFAALRAGEEMGPTIKRLRKE</sequence>
<dbReference type="InterPro" id="IPR005493">
    <property type="entry name" value="RraA/RraA-like"/>
</dbReference>
<keyword evidence="2" id="KW-0460">Magnesium</keyword>
<dbReference type="AlphaFoldDB" id="A0A178BKP2"/>
<keyword evidence="4" id="KW-1185">Reference proteome</keyword>
<dbReference type="GO" id="GO:0046872">
    <property type="term" value="F:metal ion binding"/>
    <property type="evidence" value="ECO:0007669"/>
    <property type="project" value="UniProtKB-KW"/>
</dbReference>
<comment type="cofactor">
    <cofactor evidence="2">
        <name>Mg(2+)</name>
        <dbReference type="ChEBI" id="CHEBI:18420"/>
    </cofactor>
</comment>
<dbReference type="InterPro" id="IPR036704">
    <property type="entry name" value="RraA/RraA-like_sf"/>
</dbReference>
<accession>A0A178BKP2</accession>
<evidence type="ECO:0000313" key="4">
    <source>
        <dbReference type="Proteomes" id="UP000185904"/>
    </source>
</evidence>
<dbReference type="Gene3D" id="3.40.50.720">
    <property type="entry name" value="NAD(P)-binding Rossmann-like Domain"/>
    <property type="match status" value="1"/>
</dbReference>
<keyword evidence="2" id="KW-0479">Metal-binding</keyword>
<dbReference type="Pfam" id="PF00106">
    <property type="entry name" value="adh_short"/>
    <property type="match status" value="1"/>
</dbReference>
<dbReference type="PANTHER" id="PTHR43157">
    <property type="entry name" value="PHOSPHATIDYLINOSITOL-GLYCAN BIOSYNTHESIS CLASS F PROTEIN-RELATED"/>
    <property type="match status" value="1"/>
</dbReference>